<reference evidence="1" key="1">
    <citation type="journal article" date="2023" name="Plant J.">
        <title>Genome sequences and population genomics provide insights into the demographic history, inbreeding, and mutation load of two 'living fossil' tree species of Dipteronia.</title>
        <authorList>
            <person name="Feng Y."/>
            <person name="Comes H.P."/>
            <person name="Chen J."/>
            <person name="Zhu S."/>
            <person name="Lu R."/>
            <person name="Zhang X."/>
            <person name="Li P."/>
            <person name="Qiu J."/>
            <person name="Olsen K.M."/>
            <person name="Qiu Y."/>
        </authorList>
    </citation>
    <scope>NUCLEOTIDE SEQUENCE</scope>
    <source>
        <strain evidence="1">NBL</strain>
    </source>
</reference>
<dbReference type="PANTHER" id="PTHR36617">
    <property type="entry name" value="PROTEIN, PUTATIVE-RELATED"/>
    <property type="match status" value="1"/>
</dbReference>
<name>A0AAE0E8H9_9ROSI</name>
<organism evidence="1 2">
    <name type="scientific">Dipteronia sinensis</name>
    <dbReference type="NCBI Taxonomy" id="43782"/>
    <lineage>
        <taxon>Eukaryota</taxon>
        <taxon>Viridiplantae</taxon>
        <taxon>Streptophyta</taxon>
        <taxon>Embryophyta</taxon>
        <taxon>Tracheophyta</taxon>
        <taxon>Spermatophyta</taxon>
        <taxon>Magnoliopsida</taxon>
        <taxon>eudicotyledons</taxon>
        <taxon>Gunneridae</taxon>
        <taxon>Pentapetalae</taxon>
        <taxon>rosids</taxon>
        <taxon>malvids</taxon>
        <taxon>Sapindales</taxon>
        <taxon>Sapindaceae</taxon>
        <taxon>Hippocastanoideae</taxon>
        <taxon>Acereae</taxon>
        <taxon>Dipteronia</taxon>
    </lineage>
</organism>
<dbReference type="EMBL" id="JANJYJ010000004">
    <property type="protein sequence ID" value="KAK3218961.1"/>
    <property type="molecule type" value="Genomic_DNA"/>
</dbReference>
<proteinExistence type="predicted"/>
<comment type="caution">
    <text evidence="1">The sequence shown here is derived from an EMBL/GenBank/DDBJ whole genome shotgun (WGS) entry which is preliminary data.</text>
</comment>
<evidence type="ECO:0000313" key="1">
    <source>
        <dbReference type="EMBL" id="KAK3218961.1"/>
    </source>
</evidence>
<gene>
    <name evidence="1" type="ORF">Dsin_012931</name>
</gene>
<keyword evidence="2" id="KW-1185">Reference proteome</keyword>
<dbReference type="AlphaFoldDB" id="A0AAE0E8H9"/>
<protein>
    <submittedName>
        <fullName evidence="1">Uncharacterized protein</fullName>
    </submittedName>
</protein>
<evidence type="ECO:0000313" key="2">
    <source>
        <dbReference type="Proteomes" id="UP001281410"/>
    </source>
</evidence>
<accession>A0AAE0E8H9</accession>
<dbReference type="PANTHER" id="PTHR36617:SF5">
    <property type="entry name" value="OS05G0421675 PROTEIN"/>
    <property type="match status" value="1"/>
</dbReference>
<sequence length="140" mass="16244">MEVGSTSARILIDCLKVFLGDGGRTKFWKDLKIDDIPLAEFFPRIYALAVNKSGVVGEFGAWNGCRWCWNIVTWRPILGWEELVWYLFLTELRKFKIRKMCHDSLVWSIMPSGNFSVCSFRRELEYRKLSISAGKVNSLI</sequence>
<dbReference type="Proteomes" id="UP001281410">
    <property type="component" value="Unassembled WGS sequence"/>
</dbReference>